<feature type="domain" description="ATPase AAA-3" evidence="5">
    <location>
        <begin position="205"/>
        <end position="335"/>
    </location>
</feature>
<feature type="compositionally biased region" description="Polar residues" evidence="4">
    <location>
        <begin position="9"/>
        <end position="24"/>
    </location>
</feature>
<dbReference type="Pfam" id="PF07726">
    <property type="entry name" value="AAA_3"/>
    <property type="match status" value="1"/>
</dbReference>
<protein>
    <submittedName>
        <fullName evidence="7">ATPase AAA</fullName>
    </submittedName>
</protein>
<feature type="compositionally biased region" description="Low complexity" evidence="4">
    <location>
        <begin position="127"/>
        <end position="136"/>
    </location>
</feature>
<evidence type="ECO:0000256" key="2">
    <source>
        <dbReference type="ARBA" id="ARBA00022840"/>
    </source>
</evidence>
<keyword evidence="1" id="KW-0547">Nucleotide-binding</keyword>
<dbReference type="FunFam" id="3.40.50.300:FF:000640">
    <property type="entry name" value="MoxR family ATPase"/>
    <property type="match status" value="1"/>
</dbReference>
<dbReference type="InterPro" id="IPR050764">
    <property type="entry name" value="CbbQ/NirQ/NorQ/GpvN"/>
</dbReference>
<dbReference type="Pfam" id="PF17863">
    <property type="entry name" value="AAA_lid_2"/>
    <property type="match status" value="1"/>
</dbReference>
<dbReference type="InterPro" id="IPR011703">
    <property type="entry name" value="ATPase_AAA-3"/>
</dbReference>
<reference evidence="7 8" key="1">
    <citation type="journal article" date="2017" name="BMC Genomics">
        <title>Comparative genomic and phylogenomic analyses of the Bifidobacteriaceae family.</title>
        <authorList>
            <person name="Lugli G.A."/>
            <person name="Milani C."/>
            <person name="Turroni F."/>
            <person name="Duranti S."/>
            <person name="Mancabelli L."/>
            <person name="Mangifesta M."/>
            <person name="Ferrario C."/>
            <person name="Modesto M."/>
            <person name="Mattarelli P."/>
            <person name="Jiri K."/>
            <person name="van Sinderen D."/>
            <person name="Ventura M."/>
        </authorList>
    </citation>
    <scope>NUCLEOTIDE SEQUENCE [LARGE SCALE GENOMIC DNA]</scope>
    <source>
        <strain evidence="7 8">DSM 100196</strain>
    </source>
</reference>
<accession>A0A261FNP5</accession>
<comment type="caution">
    <text evidence="7">The sequence shown here is derived from an EMBL/GenBank/DDBJ whole genome shotgun (WGS) entry which is preliminary data.</text>
</comment>
<dbReference type="CDD" id="cd00009">
    <property type="entry name" value="AAA"/>
    <property type="match status" value="1"/>
</dbReference>
<evidence type="ECO:0000256" key="3">
    <source>
        <dbReference type="ARBA" id="ARBA00061607"/>
    </source>
</evidence>
<feature type="compositionally biased region" description="Low complexity" evidence="4">
    <location>
        <begin position="49"/>
        <end position="62"/>
    </location>
</feature>
<dbReference type="GO" id="GO:0016887">
    <property type="term" value="F:ATP hydrolysis activity"/>
    <property type="evidence" value="ECO:0007669"/>
    <property type="project" value="InterPro"/>
</dbReference>
<dbReference type="InterPro" id="IPR041628">
    <property type="entry name" value="ChlI/MoxR_AAA_lid"/>
</dbReference>
<evidence type="ECO:0000313" key="7">
    <source>
        <dbReference type="EMBL" id="OZG60810.1"/>
    </source>
</evidence>
<proteinExistence type="inferred from homology"/>
<comment type="similarity">
    <text evidence="3">Belongs to the MoxR family.</text>
</comment>
<organism evidence="7 8">
    <name type="scientific">Bifidobacterium myosotis</name>
    <dbReference type="NCBI Taxonomy" id="1630166"/>
    <lineage>
        <taxon>Bacteria</taxon>
        <taxon>Bacillati</taxon>
        <taxon>Actinomycetota</taxon>
        <taxon>Actinomycetes</taxon>
        <taxon>Bifidobacteriales</taxon>
        <taxon>Bifidobacteriaceae</taxon>
        <taxon>Bifidobacterium</taxon>
    </lineage>
</organism>
<evidence type="ECO:0000256" key="1">
    <source>
        <dbReference type="ARBA" id="ARBA00022741"/>
    </source>
</evidence>
<evidence type="ECO:0000313" key="8">
    <source>
        <dbReference type="Proteomes" id="UP000216871"/>
    </source>
</evidence>
<evidence type="ECO:0000259" key="6">
    <source>
        <dbReference type="Pfam" id="PF17863"/>
    </source>
</evidence>
<keyword evidence="2" id="KW-0067">ATP-binding</keyword>
<dbReference type="SUPFAM" id="SSF52540">
    <property type="entry name" value="P-loop containing nucleoside triphosphate hydrolases"/>
    <property type="match status" value="1"/>
</dbReference>
<name>A0A261FNP5_9BIFI</name>
<dbReference type="GO" id="GO:0005524">
    <property type="term" value="F:ATP binding"/>
    <property type="evidence" value="ECO:0007669"/>
    <property type="project" value="UniProtKB-KW"/>
</dbReference>
<dbReference type="PANTHER" id="PTHR42759">
    <property type="entry name" value="MOXR FAMILY PROTEIN"/>
    <property type="match status" value="1"/>
</dbReference>
<dbReference type="EMBL" id="MWWW01000005">
    <property type="protein sequence ID" value="OZG60810.1"/>
    <property type="molecule type" value="Genomic_DNA"/>
</dbReference>
<feature type="domain" description="ChlI/MoxR AAA lid" evidence="6">
    <location>
        <begin position="398"/>
        <end position="469"/>
    </location>
</feature>
<dbReference type="PANTHER" id="PTHR42759:SF5">
    <property type="entry name" value="METHANOL DEHYDROGENASE REGULATOR"/>
    <property type="match status" value="1"/>
</dbReference>
<evidence type="ECO:0000259" key="5">
    <source>
        <dbReference type="Pfam" id="PF07726"/>
    </source>
</evidence>
<keyword evidence="8" id="KW-1185">Reference proteome</keyword>
<feature type="region of interest" description="Disordered" evidence="4">
    <location>
        <begin position="1"/>
        <end position="165"/>
    </location>
</feature>
<dbReference type="AlphaFoldDB" id="A0A261FNP5"/>
<evidence type="ECO:0000256" key="4">
    <source>
        <dbReference type="SAM" id="MobiDB-lite"/>
    </source>
</evidence>
<dbReference type="InterPro" id="IPR027417">
    <property type="entry name" value="P-loop_NTPase"/>
</dbReference>
<dbReference type="Proteomes" id="UP000216871">
    <property type="component" value="Unassembled WGS sequence"/>
</dbReference>
<dbReference type="Gene3D" id="3.40.50.300">
    <property type="entry name" value="P-loop containing nucleotide triphosphate hydrolases"/>
    <property type="match status" value="1"/>
</dbReference>
<gene>
    <name evidence="7" type="ORF">BMYO_0607</name>
</gene>
<dbReference type="RefSeq" id="WP_094667133.1">
    <property type="nucleotide sequence ID" value="NZ_MWWW01000005.1"/>
</dbReference>
<dbReference type="OrthoDB" id="9808397at2"/>
<dbReference type="Gene3D" id="1.10.8.80">
    <property type="entry name" value="Magnesium chelatase subunit I, C-Terminal domain"/>
    <property type="match status" value="1"/>
</dbReference>
<sequence>MNEHLDDATQLSDATRLSDNTNMSEPDATRISTAPHDGVQTVHPEGNTPAWASASSSSPSKPMVRPSLPQRPGTSGAKATNAAKDVKAAKTPGSPATGHGPNTAKTVKTTGPAKTAAPVTVSTGSQAHAAKTANAATRGSGAAKPDRSGTSRPSPIDSGLLPEPTDEIRDFRDSFNALVGNISKVVVGKTMPIKECVTALLVGGHVLLEDNPGTGKTQLARGLANSISTSFKRIQFTPDLLPSDVVGVTFYDQKTGDFTFREGPIFASIVLADEINRASPKTQSALLEVMEEQKVTVDGETHDVPQPFIVIATQNPIEQLGTYKLPEAQMDRFLIKTSIGYPGHDVSVDILKQLDITDRAGQIEPVLSGEDVMRLREVASSIYVDDAIREYVVRLVEATRHDEKIMVGASMRGALALTRCARIWAAADGRAYVVPDDIKDLAVPVLAHRITLTPEATFDGATDESLIARILEDVPSPTIGR</sequence>